<keyword evidence="2" id="KW-0862">Zinc</keyword>
<dbReference type="CDD" id="cd00067">
    <property type="entry name" value="GAL4"/>
    <property type="match status" value="1"/>
</dbReference>
<keyword evidence="4" id="KW-0238">DNA-binding</keyword>
<evidence type="ECO:0000313" key="12">
    <source>
        <dbReference type="EMBL" id="KAH0547642.1"/>
    </source>
</evidence>
<evidence type="ECO:0000256" key="7">
    <source>
        <dbReference type="ARBA" id="ARBA00023242"/>
    </source>
</evidence>
<keyword evidence="13" id="KW-1185">Reference proteome</keyword>
<feature type="compositionally biased region" description="Polar residues" evidence="9">
    <location>
        <begin position="181"/>
        <end position="200"/>
    </location>
</feature>
<dbReference type="GO" id="GO:0008270">
    <property type="term" value="F:zinc ion binding"/>
    <property type="evidence" value="ECO:0007669"/>
    <property type="project" value="InterPro"/>
</dbReference>
<feature type="region of interest" description="Disordered" evidence="9">
    <location>
        <begin position="833"/>
        <end position="871"/>
    </location>
</feature>
<dbReference type="InterPro" id="IPR007219">
    <property type="entry name" value="XnlR_reg_dom"/>
</dbReference>
<keyword evidence="10" id="KW-0472">Membrane</keyword>
<evidence type="ECO:0000256" key="10">
    <source>
        <dbReference type="SAM" id="Phobius"/>
    </source>
</evidence>
<keyword evidence="10" id="KW-0812">Transmembrane</keyword>
<accession>A0A9P8IDV0</accession>
<dbReference type="Gene3D" id="4.10.240.10">
    <property type="entry name" value="Zn(2)-C6 fungal-type DNA-binding domain"/>
    <property type="match status" value="1"/>
</dbReference>
<dbReference type="GO" id="GO:0006351">
    <property type="term" value="P:DNA-templated transcription"/>
    <property type="evidence" value="ECO:0007669"/>
    <property type="project" value="InterPro"/>
</dbReference>
<dbReference type="GO" id="GO:0000981">
    <property type="term" value="F:DNA-binding transcription factor activity, RNA polymerase II-specific"/>
    <property type="evidence" value="ECO:0007669"/>
    <property type="project" value="InterPro"/>
</dbReference>
<dbReference type="GO" id="GO:0003677">
    <property type="term" value="F:DNA binding"/>
    <property type="evidence" value="ECO:0007669"/>
    <property type="project" value="UniProtKB-KW"/>
</dbReference>
<dbReference type="PROSITE" id="PS50048">
    <property type="entry name" value="ZN2_CY6_FUNGAL_2"/>
    <property type="match status" value="1"/>
</dbReference>
<dbReference type="Proteomes" id="UP000698800">
    <property type="component" value="Unassembled WGS sequence"/>
</dbReference>
<keyword evidence="3" id="KW-0805">Transcription regulation</keyword>
<dbReference type="InterPro" id="IPR051439">
    <property type="entry name" value="XlnR/Xlr1"/>
</dbReference>
<dbReference type="AlphaFoldDB" id="A0A9P8IDV0"/>
<keyword evidence="7" id="KW-0539">Nucleus</keyword>
<evidence type="ECO:0000256" key="2">
    <source>
        <dbReference type="ARBA" id="ARBA00022833"/>
    </source>
</evidence>
<feature type="transmembrane region" description="Helical" evidence="10">
    <location>
        <begin position="943"/>
        <end position="963"/>
    </location>
</feature>
<evidence type="ECO:0000256" key="4">
    <source>
        <dbReference type="ARBA" id="ARBA00023125"/>
    </source>
</evidence>
<proteinExistence type="inferred from homology"/>
<dbReference type="EMBL" id="JAGHQL010000002">
    <property type="protein sequence ID" value="KAH0547642.1"/>
    <property type="molecule type" value="Genomic_DNA"/>
</dbReference>
<name>A0A9P8IDV0_9PEZI</name>
<dbReference type="Pfam" id="PF00172">
    <property type="entry name" value="Zn_clus"/>
    <property type="match status" value="1"/>
</dbReference>
<feature type="domain" description="Zn(2)-C6 fungal-type" evidence="11">
    <location>
        <begin position="118"/>
        <end position="147"/>
    </location>
</feature>
<dbReference type="SMART" id="SM00906">
    <property type="entry name" value="Fungal_trans"/>
    <property type="match status" value="1"/>
</dbReference>
<comment type="similarity">
    <text evidence="8">Belongs to the xlnR/xlr1 family.</text>
</comment>
<dbReference type="SMART" id="SM00066">
    <property type="entry name" value="GAL4"/>
    <property type="match status" value="1"/>
</dbReference>
<evidence type="ECO:0000256" key="6">
    <source>
        <dbReference type="ARBA" id="ARBA00023163"/>
    </source>
</evidence>
<reference evidence="12" key="1">
    <citation type="submission" date="2021-03" db="EMBL/GenBank/DDBJ databases">
        <title>Comparative genomics and phylogenomic investigation of the class Geoglossomycetes provide insights into ecological specialization and systematics.</title>
        <authorList>
            <person name="Melie T."/>
            <person name="Pirro S."/>
            <person name="Miller A.N."/>
            <person name="Quandt A."/>
        </authorList>
    </citation>
    <scope>NUCLEOTIDE SEQUENCE</scope>
    <source>
        <strain evidence="12">GBOQ0MN5Z8</strain>
    </source>
</reference>
<dbReference type="SUPFAM" id="SSF57701">
    <property type="entry name" value="Zn2/Cys6 DNA-binding domain"/>
    <property type="match status" value="1"/>
</dbReference>
<gene>
    <name evidence="12" type="ORF">FGG08_000131</name>
</gene>
<feature type="transmembrane region" description="Helical" evidence="10">
    <location>
        <begin position="879"/>
        <end position="897"/>
    </location>
</feature>
<dbReference type="PANTHER" id="PTHR47663">
    <property type="entry name" value="XYLANOLYTIC TRANSCRIPTIONAL ACTIVATOR XLNR-RELATED"/>
    <property type="match status" value="1"/>
</dbReference>
<feature type="region of interest" description="Disordered" evidence="9">
    <location>
        <begin position="661"/>
        <end position="685"/>
    </location>
</feature>
<dbReference type="InterPro" id="IPR036864">
    <property type="entry name" value="Zn2-C6_fun-type_DNA-bd_sf"/>
</dbReference>
<evidence type="ECO:0000313" key="13">
    <source>
        <dbReference type="Proteomes" id="UP000698800"/>
    </source>
</evidence>
<evidence type="ECO:0000256" key="9">
    <source>
        <dbReference type="SAM" id="MobiDB-lite"/>
    </source>
</evidence>
<sequence>MMLSTPLHHQYAPAFTSLPSSSSVVSHTGHLQAHVLSSPDMDSLSGASGQYTLQSLHNQSIMGHRSLVKTTMKNRHHPYGNNNYASIAGVGGHGSVANDRNGSATSSAGPVRRRISRACDQCNQLRTKCDGKLPCAHCVDFSLSCEYVRERKKRGKASRKDIQQQQAAAAAAAAVAGIVQSPNGFSSEDPSPAGSIQSLNSGGGRAPLSDLQPPPASRTMSLGNNLLSAPTGISQDMAKANLRTNSLGDIRGISGISTMDQHHHHHQQLPALNQHPPDETSTSHIPRSEAVEDGAGLALSGYDRMQDFQHSTTSHMLQNRESVSQLSGGVGQTSGVHPYPDTTFAMLSPQSHQGHTTGFSPMPRSCDSPLTGFLANSPASGSPGWLSLPSLPTNIPPANTPQQHNHPPSAQALRYPVLRPLLPHIGSFLPIPLACDLLDLYFSSSSSVYVHPLSPYILGYVFRKRSFLHPTNPRSCSPALLASMLWVAAQTSDAAFLTVPPAARVRTCRKLLELTVSLLKPLVHVPPNGIGLKGQVNQTGAAINGVTTGEPGVAMPAMANRDEVGGSNGGAVGAAGSLDDVATYIHLACIVSASEYKAASLRWWYAACCLARELKLNRELPPGPSPSVDPMNPMGTSANNTDADGESEIDLETTADHQQSANMLGGSRHAQSNNSSPSYIQKNIGEEGREERRRIWWLLYIADRHLALCYNRPLALLDVECEGLFLPVDEAIWQFSDVYGGGSTMHGSSGLTNHRRQGPSFECTGYNIFGFFLPLMSILGGIVDLHHARNHPRFGVGFRSDEEWDAHESEISQQLELYSRSLREFEVRNLASSADTYSSGDERNTLGANSNQSGGNGGPLPPMGRGGSQMTESEIQTRIVVAYGTHIMHVLHILLAGKWDPINLLDDGDLWISSQSFISSTGHAVAAAEAVGDILKFDPDLSFMPFFFGIYLLQGSFLLLLIADKLQGEANPSVVKACETIVRAHEACVITLNTEYQRNFHKVMHSALAQVRGRIPEDMGGQQLRRRELLALYRWTAGGTGLAL</sequence>
<comment type="caution">
    <text evidence="12">The sequence shown here is derived from an EMBL/GenBank/DDBJ whole genome shotgun (WGS) entry which is preliminary data.</text>
</comment>
<keyword evidence="1" id="KW-0479">Metal-binding</keyword>
<evidence type="ECO:0000256" key="5">
    <source>
        <dbReference type="ARBA" id="ARBA00023159"/>
    </source>
</evidence>
<dbReference type="FunFam" id="4.10.240.10:FF:000004">
    <property type="entry name" value="Xylanolytic transcriptional activator XlnR"/>
    <property type="match status" value="1"/>
</dbReference>
<dbReference type="InterPro" id="IPR001138">
    <property type="entry name" value="Zn2Cys6_DnaBD"/>
</dbReference>
<dbReference type="Pfam" id="PF04082">
    <property type="entry name" value="Fungal_trans"/>
    <property type="match status" value="1"/>
</dbReference>
<dbReference type="CDD" id="cd12148">
    <property type="entry name" value="fungal_TF_MHR"/>
    <property type="match status" value="1"/>
</dbReference>
<keyword evidence="5" id="KW-0010">Activator</keyword>
<keyword evidence="10" id="KW-1133">Transmembrane helix</keyword>
<evidence type="ECO:0000256" key="1">
    <source>
        <dbReference type="ARBA" id="ARBA00022723"/>
    </source>
</evidence>
<dbReference type="OrthoDB" id="5365785at2759"/>
<evidence type="ECO:0000256" key="3">
    <source>
        <dbReference type="ARBA" id="ARBA00023015"/>
    </source>
</evidence>
<protein>
    <recommendedName>
        <fullName evidence="11">Zn(2)-C6 fungal-type domain-containing protein</fullName>
    </recommendedName>
</protein>
<dbReference type="PANTHER" id="PTHR47663:SF1">
    <property type="entry name" value="XYLANOLYTIC TRANSCRIPTIONAL ACTIVATOR XLNR-RELATED"/>
    <property type="match status" value="1"/>
</dbReference>
<feature type="compositionally biased region" description="Polar residues" evidence="9">
    <location>
        <begin position="669"/>
        <end position="681"/>
    </location>
</feature>
<evidence type="ECO:0000259" key="11">
    <source>
        <dbReference type="PROSITE" id="PS50048"/>
    </source>
</evidence>
<keyword evidence="6" id="KW-0804">Transcription</keyword>
<organism evidence="12 13">
    <name type="scientific">Glutinoglossum americanum</name>
    <dbReference type="NCBI Taxonomy" id="1670608"/>
    <lineage>
        <taxon>Eukaryota</taxon>
        <taxon>Fungi</taxon>
        <taxon>Dikarya</taxon>
        <taxon>Ascomycota</taxon>
        <taxon>Pezizomycotina</taxon>
        <taxon>Geoglossomycetes</taxon>
        <taxon>Geoglossales</taxon>
        <taxon>Geoglossaceae</taxon>
        <taxon>Glutinoglossum</taxon>
    </lineage>
</organism>
<evidence type="ECO:0000256" key="8">
    <source>
        <dbReference type="ARBA" id="ARBA00037990"/>
    </source>
</evidence>
<feature type="region of interest" description="Disordered" evidence="9">
    <location>
        <begin position="260"/>
        <end position="289"/>
    </location>
</feature>
<feature type="transmembrane region" description="Helical" evidence="10">
    <location>
        <begin position="765"/>
        <end position="783"/>
    </location>
</feature>
<feature type="region of interest" description="Disordered" evidence="9">
    <location>
        <begin position="621"/>
        <end position="644"/>
    </location>
</feature>
<feature type="region of interest" description="Disordered" evidence="9">
    <location>
        <begin position="181"/>
        <end position="225"/>
    </location>
</feature>